<evidence type="ECO:0000256" key="1">
    <source>
        <dbReference type="SAM" id="MobiDB-lite"/>
    </source>
</evidence>
<gene>
    <name evidence="2" type="ORF">ACFFLM_00725</name>
</gene>
<evidence type="ECO:0000313" key="2">
    <source>
        <dbReference type="EMBL" id="MFB9990512.1"/>
    </source>
</evidence>
<sequence length="49" mass="5043">MLLDGPAAPITSEPVGQTEPRVTRSSVAAFMLDAAEAGTFIRQAPAVSN</sequence>
<dbReference type="RefSeq" id="WP_380004510.1">
    <property type="nucleotide sequence ID" value="NZ_JBHLYR010000005.1"/>
</dbReference>
<protein>
    <submittedName>
        <fullName evidence="2">Uncharacterized protein</fullName>
    </submittedName>
</protein>
<organism evidence="2 3">
    <name type="scientific">Deinococcus oregonensis</name>
    <dbReference type="NCBI Taxonomy" id="1805970"/>
    <lineage>
        <taxon>Bacteria</taxon>
        <taxon>Thermotogati</taxon>
        <taxon>Deinococcota</taxon>
        <taxon>Deinococci</taxon>
        <taxon>Deinococcales</taxon>
        <taxon>Deinococcaceae</taxon>
        <taxon>Deinococcus</taxon>
    </lineage>
</organism>
<dbReference type="Proteomes" id="UP001589733">
    <property type="component" value="Unassembled WGS sequence"/>
</dbReference>
<accession>A0ABV6ASN3</accession>
<proteinExistence type="predicted"/>
<keyword evidence="3" id="KW-1185">Reference proteome</keyword>
<dbReference type="EMBL" id="JBHLYR010000005">
    <property type="protein sequence ID" value="MFB9990512.1"/>
    <property type="molecule type" value="Genomic_DNA"/>
</dbReference>
<evidence type="ECO:0000313" key="3">
    <source>
        <dbReference type="Proteomes" id="UP001589733"/>
    </source>
</evidence>
<name>A0ABV6ASN3_9DEIO</name>
<comment type="caution">
    <text evidence="2">The sequence shown here is derived from an EMBL/GenBank/DDBJ whole genome shotgun (WGS) entry which is preliminary data.</text>
</comment>
<reference evidence="2 3" key="1">
    <citation type="submission" date="2024-09" db="EMBL/GenBank/DDBJ databases">
        <authorList>
            <person name="Sun Q."/>
            <person name="Mori K."/>
        </authorList>
    </citation>
    <scope>NUCLEOTIDE SEQUENCE [LARGE SCALE GENOMIC DNA]</scope>
    <source>
        <strain evidence="2 3">JCM 13503</strain>
    </source>
</reference>
<feature type="region of interest" description="Disordered" evidence="1">
    <location>
        <begin position="1"/>
        <end position="22"/>
    </location>
</feature>